<reference evidence="1 2" key="1">
    <citation type="submission" date="2010-08" db="EMBL/GenBank/DDBJ databases">
        <authorList>
            <person name="Durkin A.S."/>
            <person name="Madupu R."/>
            <person name="Torralba M."/>
            <person name="Gillis M."/>
            <person name="Methe B."/>
            <person name="Sutton G."/>
            <person name="Nelson K.E."/>
        </authorList>
    </citation>
    <scope>NUCLEOTIDE SEQUENCE [LARGE SCALE GENOMIC DNA]</scope>
    <source>
        <strain evidence="1 2">PB189-T1-4</strain>
    </source>
</reference>
<proteinExistence type="predicted"/>
<evidence type="ECO:0008006" key="3">
    <source>
        <dbReference type="Google" id="ProtNLM"/>
    </source>
</evidence>
<name>A0ABN0B1J4_9ACTN</name>
<dbReference type="EMBL" id="AEDQ01000008">
    <property type="protein sequence ID" value="EFL44623.1"/>
    <property type="molecule type" value="Genomic_DNA"/>
</dbReference>
<evidence type="ECO:0000313" key="1">
    <source>
        <dbReference type="EMBL" id="EFL44623.1"/>
    </source>
</evidence>
<accession>A0ABN0B1J4</accession>
<keyword evidence="2" id="KW-1185">Reference proteome</keyword>
<evidence type="ECO:0000313" key="2">
    <source>
        <dbReference type="Proteomes" id="UP000004431"/>
    </source>
</evidence>
<organism evidence="1 2">
    <name type="scientific">Fannyhessea vaginae PB189-T1-4</name>
    <dbReference type="NCBI Taxonomy" id="866774"/>
    <lineage>
        <taxon>Bacteria</taxon>
        <taxon>Bacillati</taxon>
        <taxon>Actinomycetota</taxon>
        <taxon>Coriobacteriia</taxon>
        <taxon>Coriobacteriales</taxon>
        <taxon>Atopobiaceae</taxon>
        <taxon>Fannyhessea</taxon>
    </lineage>
</organism>
<protein>
    <recommendedName>
        <fullName evidence="3">Lipoprotein</fullName>
    </recommendedName>
</protein>
<dbReference type="Proteomes" id="UP000004431">
    <property type="component" value="Unassembled WGS sequence"/>
</dbReference>
<sequence>MYSTVLFYFLCGGAIFSSMCNKRVRNTVSPPVPVRLTQNPPAA</sequence>
<comment type="caution">
    <text evidence="1">The sequence shown here is derived from an EMBL/GenBank/DDBJ whole genome shotgun (WGS) entry which is preliminary data.</text>
</comment>
<gene>
    <name evidence="1" type="ORF">HMPREF9248_0013</name>
</gene>